<organism evidence="1 2">
    <name type="scientific">Tritrichomonas musculus</name>
    <dbReference type="NCBI Taxonomy" id="1915356"/>
    <lineage>
        <taxon>Eukaryota</taxon>
        <taxon>Metamonada</taxon>
        <taxon>Parabasalia</taxon>
        <taxon>Tritrichomonadida</taxon>
        <taxon>Tritrichomonadidae</taxon>
        <taxon>Tritrichomonas</taxon>
    </lineage>
</organism>
<dbReference type="EMBL" id="JAPFFF010000006">
    <property type="protein sequence ID" value="KAK8887113.1"/>
    <property type="molecule type" value="Genomic_DNA"/>
</dbReference>
<dbReference type="Proteomes" id="UP001470230">
    <property type="component" value="Unassembled WGS sequence"/>
</dbReference>
<protein>
    <recommendedName>
        <fullName evidence="3">Leucine-rich repeat domain-containing protein</fullName>
    </recommendedName>
</protein>
<name>A0ABR2K8C6_9EUKA</name>
<dbReference type="Gene3D" id="3.80.10.10">
    <property type="entry name" value="Ribonuclease Inhibitor"/>
    <property type="match status" value="2"/>
</dbReference>
<dbReference type="InterPro" id="IPR032675">
    <property type="entry name" value="LRR_dom_sf"/>
</dbReference>
<dbReference type="Pfam" id="PF13306">
    <property type="entry name" value="LRR_5"/>
    <property type="match status" value="2"/>
</dbReference>
<keyword evidence="2" id="KW-1185">Reference proteome</keyword>
<reference evidence="1 2" key="1">
    <citation type="submission" date="2024-04" db="EMBL/GenBank/DDBJ databases">
        <title>Tritrichomonas musculus Genome.</title>
        <authorList>
            <person name="Alves-Ferreira E."/>
            <person name="Grigg M."/>
            <person name="Lorenzi H."/>
            <person name="Galac M."/>
        </authorList>
    </citation>
    <scope>NUCLEOTIDE SEQUENCE [LARGE SCALE GENOMIC DNA]</scope>
    <source>
        <strain evidence="1 2">EAF2021</strain>
    </source>
</reference>
<dbReference type="InterPro" id="IPR053139">
    <property type="entry name" value="Surface_bspA-like"/>
</dbReference>
<accession>A0ABR2K8C6</accession>
<dbReference type="InterPro" id="IPR026906">
    <property type="entry name" value="LRR_5"/>
</dbReference>
<evidence type="ECO:0000313" key="1">
    <source>
        <dbReference type="EMBL" id="KAK8887113.1"/>
    </source>
</evidence>
<evidence type="ECO:0008006" key="3">
    <source>
        <dbReference type="Google" id="ProtNLM"/>
    </source>
</evidence>
<evidence type="ECO:0000313" key="2">
    <source>
        <dbReference type="Proteomes" id="UP001470230"/>
    </source>
</evidence>
<comment type="caution">
    <text evidence="1">The sequence shown here is derived from an EMBL/GenBank/DDBJ whole genome shotgun (WGS) entry which is preliminary data.</text>
</comment>
<proteinExistence type="predicted"/>
<gene>
    <name evidence="1" type="ORF">M9Y10_038151</name>
</gene>
<dbReference type="SUPFAM" id="SSF52058">
    <property type="entry name" value="L domain-like"/>
    <property type="match status" value="1"/>
</dbReference>
<dbReference type="PANTHER" id="PTHR45661">
    <property type="entry name" value="SURFACE ANTIGEN"/>
    <property type="match status" value="1"/>
</dbReference>
<dbReference type="PANTHER" id="PTHR45661:SF3">
    <property type="entry name" value="IG-LIKE DOMAIN-CONTAINING PROTEIN"/>
    <property type="match status" value="1"/>
</dbReference>
<sequence length="318" mass="35197">MELTFFLRYNSHTFSNCKTLFLHENLKNIGDESFQYCPILRLDLPESLVEIEKNAFWFNKFDYLYIPGNVQRIGNYAFSHCSELVSVDIDDGVGHLFSYTLNQCDSLTSVSIGSVSTIDSSVIRLCSSLKSLIYRGSYSASAINSDAFTSITSLSINVPVDLTENLVGGKSTVRSISSGSCGNKLKWIFNSASSELLLIGRGEMNNYTLDQERPWEQYLSTIKSITIKKGVTTIGERAFSGCAKLENVFIEENVSFIGYGAFSSCPSLLAVEASENNEYYKTIDDALYSKDGTRLICYPSGRANTSFSVPLSVVSIND</sequence>